<keyword evidence="1" id="KW-0812">Transmembrane</keyword>
<gene>
    <name evidence="2" type="ORF">COA17_03155</name>
</gene>
<dbReference type="Pfam" id="PF14014">
    <property type="entry name" value="DUF4230"/>
    <property type="match status" value="1"/>
</dbReference>
<keyword evidence="1" id="KW-0472">Membrane</keyword>
<keyword evidence="3" id="KW-1185">Reference proteome</keyword>
<organism evidence="2 3">
    <name type="scientific">Sphingomonas ginsenosidimutans</name>
    <dbReference type="NCBI Taxonomy" id="862134"/>
    <lineage>
        <taxon>Bacteria</taxon>
        <taxon>Pseudomonadati</taxon>
        <taxon>Pseudomonadota</taxon>
        <taxon>Alphaproteobacteria</taxon>
        <taxon>Sphingomonadales</taxon>
        <taxon>Sphingomonadaceae</taxon>
        <taxon>Sphingomonas</taxon>
    </lineage>
</organism>
<feature type="transmembrane region" description="Helical" evidence="1">
    <location>
        <begin position="17"/>
        <end position="35"/>
    </location>
</feature>
<dbReference type="Proteomes" id="UP000218784">
    <property type="component" value="Unassembled WGS sequence"/>
</dbReference>
<keyword evidence="1" id="KW-1133">Transmembrane helix</keyword>
<evidence type="ECO:0000313" key="3">
    <source>
        <dbReference type="Proteomes" id="UP000218784"/>
    </source>
</evidence>
<reference evidence="2 3" key="1">
    <citation type="submission" date="2017-09" db="EMBL/GenBank/DDBJ databases">
        <title>Sphingomonas ginsenosidimutans KACC 14949, whole genome shotgun sequence.</title>
        <authorList>
            <person name="Feng G."/>
            <person name="Zhu H."/>
        </authorList>
    </citation>
    <scope>NUCLEOTIDE SEQUENCE [LARGE SCALE GENOMIC DNA]</scope>
    <source>
        <strain evidence="2 3">KACC 14949</strain>
    </source>
</reference>
<accession>A0A2A4I2E6</accession>
<comment type="caution">
    <text evidence="2">The sequence shown here is derived from an EMBL/GenBank/DDBJ whole genome shotgun (WGS) entry which is preliminary data.</text>
</comment>
<evidence type="ECO:0000256" key="1">
    <source>
        <dbReference type="SAM" id="Phobius"/>
    </source>
</evidence>
<evidence type="ECO:0008006" key="4">
    <source>
        <dbReference type="Google" id="ProtNLM"/>
    </source>
</evidence>
<dbReference type="AlphaFoldDB" id="A0A2A4I2E6"/>
<proteinExistence type="predicted"/>
<dbReference type="InterPro" id="IPR025324">
    <property type="entry name" value="DUF4230"/>
</dbReference>
<protein>
    <recommendedName>
        <fullName evidence="4">DUF4230 domain-containing protein</fullName>
    </recommendedName>
</protein>
<sequence>MAGHGGVNTHLTGLGRLLIGAAVAVAIVLGSMAAYRRFTRDYTVTTDDNGVAVARVVAGRLYGSSELRVSRLSGTVQATGSTSRLWGWLPSSRVVKAPFEVDYFVDLRALDPSDFRYDAKARTLLVEVPDVTIGRPNVDEANVTIDQTSGLFVSRAAMTELQRRASVSAARSVTASARSPENMRKARENGRAALAQLFGGTLRAAGLPVAVTVRFAGEPRGADETRWNLTRSLEEVLGNAE</sequence>
<dbReference type="EMBL" id="NWVD01000001">
    <property type="protein sequence ID" value="PCG10441.1"/>
    <property type="molecule type" value="Genomic_DNA"/>
</dbReference>
<evidence type="ECO:0000313" key="2">
    <source>
        <dbReference type="EMBL" id="PCG10441.1"/>
    </source>
</evidence>
<name>A0A2A4I2E6_9SPHN</name>